<sequence length="35" mass="4138">RLKVITNRILLNKIKNLEINNLLFEIYKSGLLVKI</sequence>
<reference evidence="1" key="1">
    <citation type="journal article" date="2014" name="Front. Microbiol.">
        <title>High frequency of phylogenetically diverse reductive dehalogenase-homologous genes in deep subseafloor sedimentary metagenomes.</title>
        <authorList>
            <person name="Kawai M."/>
            <person name="Futagami T."/>
            <person name="Toyoda A."/>
            <person name="Takaki Y."/>
            <person name="Nishi S."/>
            <person name="Hori S."/>
            <person name="Arai W."/>
            <person name="Tsubouchi T."/>
            <person name="Morono Y."/>
            <person name="Uchiyama I."/>
            <person name="Ito T."/>
            <person name="Fujiyama A."/>
            <person name="Inagaki F."/>
            <person name="Takami H."/>
        </authorList>
    </citation>
    <scope>NUCLEOTIDE SEQUENCE</scope>
    <source>
        <strain evidence="1">Expedition CK06-06</strain>
    </source>
</reference>
<protein>
    <submittedName>
        <fullName evidence="1">Uncharacterized protein</fullName>
    </submittedName>
</protein>
<organism evidence="1">
    <name type="scientific">marine sediment metagenome</name>
    <dbReference type="NCBI Taxonomy" id="412755"/>
    <lineage>
        <taxon>unclassified sequences</taxon>
        <taxon>metagenomes</taxon>
        <taxon>ecological metagenomes</taxon>
    </lineage>
</organism>
<feature type="non-terminal residue" evidence="1">
    <location>
        <position position="1"/>
    </location>
</feature>
<gene>
    <name evidence="1" type="ORF">S03H2_64366</name>
</gene>
<accession>X1K7R0</accession>
<comment type="caution">
    <text evidence="1">The sequence shown here is derived from an EMBL/GenBank/DDBJ whole genome shotgun (WGS) entry which is preliminary data.</text>
</comment>
<dbReference type="EMBL" id="BARU01041801">
    <property type="protein sequence ID" value="GAH78123.1"/>
    <property type="molecule type" value="Genomic_DNA"/>
</dbReference>
<dbReference type="AlphaFoldDB" id="X1K7R0"/>
<evidence type="ECO:0000313" key="1">
    <source>
        <dbReference type="EMBL" id="GAH78123.1"/>
    </source>
</evidence>
<proteinExistence type="predicted"/>
<name>X1K7R0_9ZZZZ</name>